<evidence type="ECO:0000256" key="6">
    <source>
        <dbReference type="SAM" id="MobiDB-lite"/>
    </source>
</evidence>
<dbReference type="CDD" id="cd06171">
    <property type="entry name" value="Sigma70_r4"/>
    <property type="match status" value="1"/>
</dbReference>
<keyword evidence="2" id="KW-0805">Transcription regulation</keyword>
<evidence type="ECO:0000259" key="7">
    <source>
        <dbReference type="Pfam" id="PF04542"/>
    </source>
</evidence>
<feature type="domain" description="RNA polymerase sigma factor 70 region 4 type 2" evidence="8">
    <location>
        <begin position="155"/>
        <end position="207"/>
    </location>
</feature>
<evidence type="ECO:0008006" key="11">
    <source>
        <dbReference type="Google" id="ProtNLM"/>
    </source>
</evidence>
<dbReference type="RefSeq" id="WP_229926455.1">
    <property type="nucleotide sequence ID" value="NZ_BNCB01000002.1"/>
</dbReference>
<accession>A0ABQ3REX3</accession>
<dbReference type="InterPro" id="IPR013324">
    <property type="entry name" value="RNA_pol_sigma_r3/r4-like"/>
</dbReference>
<dbReference type="Pfam" id="PF04542">
    <property type="entry name" value="Sigma70_r2"/>
    <property type="match status" value="1"/>
</dbReference>
<keyword evidence="5" id="KW-0804">Transcription</keyword>
<dbReference type="InterPro" id="IPR013249">
    <property type="entry name" value="RNA_pol_sigma70_r4_t2"/>
</dbReference>
<keyword evidence="3" id="KW-0731">Sigma factor</keyword>
<evidence type="ECO:0000256" key="2">
    <source>
        <dbReference type="ARBA" id="ARBA00023015"/>
    </source>
</evidence>
<dbReference type="InterPro" id="IPR036388">
    <property type="entry name" value="WH-like_DNA-bd_sf"/>
</dbReference>
<dbReference type="PANTHER" id="PTHR43133">
    <property type="entry name" value="RNA POLYMERASE ECF-TYPE SIGMA FACTO"/>
    <property type="match status" value="1"/>
</dbReference>
<dbReference type="Gene3D" id="1.10.1740.10">
    <property type="match status" value="1"/>
</dbReference>
<dbReference type="EMBL" id="BNEA01000015">
    <property type="protein sequence ID" value="GHI54432.1"/>
    <property type="molecule type" value="Genomic_DNA"/>
</dbReference>
<evidence type="ECO:0000259" key="8">
    <source>
        <dbReference type="Pfam" id="PF08281"/>
    </source>
</evidence>
<keyword evidence="10" id="KW-1185">Reference proteome</keyword>
<dbReference type="NCBIfam" id="TIGR02937">
    <property type="entry name" value="sigma70-ECF"/>
    <property type="match status" value="1"/>
</dbReference>
<dbReference type="InterPro" id="IPR014284">
    <property type="entry name" value="RNA_pol_sigma-70_dom"/>
</dbReference>
<comment type="caution">
    <text evidence="9">The sequence shown here is derived from an EMBL/GenBank/DDBJ whole genome shotgun (WGS) entry which is preliminary data.</text>
</comment>
<keyword evidence="4" id="KW-0238">DNA-binding</keyword>
<dbReference type="SUPFAM" id="SSF88659">
    <property type="entry name" value="Sigma3 and sigma4 domains of RNA polymerase sigma factors"/>
    <property type="match status" value="1"/>
</dbReference>
<dbReference type="Pfam" id="PF08281">
    <property type="entry name" value="Sigma70_r4_2"/>
    <property type="match status" value="1"/>
</dbReference>
<sequence>MKRTAFLTPPEQGDSRSLPEPGTAAPAPDATADDAHAHQREGKPSRPLDLRHMDRDTSIARLFAAHHGTLLRLAYLLGSGDDAEDVVAEAFYQLHRRWGRLRTPEAALGYLRSIVCNVARMRLRHLRVVGRHAQRHVETAELSAEQQVILRDEHRMVVQALRSLPVRQHQVLVLRYWLDLTESQIAQTLGISPGSVKSHASRGMAKLGAIMKGVEA</sequence>
<dbReference type="InterPro" id="IPR007627">
    <property type="entry name" value="RNA_pol_sigma70_r2"/>
</dbReference>
<evidence type="ECO:0000313" key="10">
    <source>
        <dbReference type="Proteomes" id="UP000646738"/>
    </source>
</evidence>
<dbReference type="Gene3D" id="1.10.10.10">
    <property type="entry name" value="Winged helix-like DNA-binding domain superfamily/Winged helix DNA-binding domain"/>
    <property type="match status" value="1"/>
</dbReference>
<dbReference type="Proteomes" id="UP000646738">
    <property type="component" value="Unassembled WGS sequence"/>
</dbReference>
<protein>
    <recommendedName>
        <fullName evidence="11">RNA polymerase sigma-70 factor, sigma-E family</fullName>
    </recommendedName>
</protein>
<feature type="region of interest" description="Disordered" evidence="6">
    <location>
        <begin position="1"/>
        <end position="51"/>
    </location>
</feature>
<reference evidence="10" key="1">
    <citation type="submission" date="2023-07" db="EMBL/GenBank/DDBJ databases">
        <title>Whole genome shotgun sequence of Streptomyces achromogenes subsp. rubradiris NBRC 14000.</title>
        <authorList>
            <person name="Komaki H."/>
            <person name="Tamura T."/>
        </authorList>
    </citation>
    <scope>NUCLEOTIDE SEQUENCE [LARGE SCALE GENOMIC DNA]</scope>
    <source>
        <strain evidence="10">NBRC 14000</strain>
    </source>
</reference>
<name>A0ABQ3REX3_STRRR</name>
<evidence type="ECO:0000256" key="3">
    <source>
        <dbReference type="ARBA" id="ARBA00023082"/>
    </source>
</evidence>
<dbReference type="InterPro" id="IPR039425">
    <property type="entry name" value="RNA_pol_sigma-70-like"/>
</dbReference>
<evidence type="ECO:0000256" key="5">
    <source>
        <dbReference type="ARBA" id="ARBA00023163"/>
    </source>
</evidence>
<comment type="similarity">
    <text evidence="1">Belongs to the sigma-70 factor family. ECF subfamily.</text>
</comment>
<evidence type="ECO:0000256" key="1">
    <source>
        <dbReference type="ARBA" id="ARBA00010641"/>
    </source>
</evidence>
<gene>
    <name evidence="9" type="ORF">Srubr_42780</name>
</gene>
<dbReference type="InterPro" id="IPR013325">
    <property type="entry name" value="RNA_pol_sigma_r2"/>
</dbReference>
<feature type="compositionally biased region" description="Basic and acidic residues" evidence="6">
    <location>
        <begin position="33"/>
        <end position="51"/>
    </location>
</feature>
<dbReference type="SUPFAM" id="SSF88946">
    <property type="entry name" value="Sigma2 domain of RNA polymerase sigma factors"/>
    <property type="match status" value="1"/>
</dbReference>
<organism evidence="9 10">
    <name type="scientific">Streptomyces rubradiris</name>
    <name type="common">Streptomyces achromogenes subsp. rubradiris</name>
    <dbReference type="NCBI Taxonomy" id="285531"/>
    <lineage>
        <taxon>Bacteria</taxon>
        <taxon>Bacillati</taxon>
        <taxon>Actinomycetota</taxon>
        <taxon>Actinomycetes</taxon>
        <taxon>Kitasatosporales</taxon>
        <taxon>Streptomycetaceae</taxon>
        <taxon>Streptomyces</taxon>
    </lineage>
</organism>
<evidence type="ECO:0000256" key="4">
    <source>
        <dbReference type="ARBA" id="ARBA00023125"/>
    </source>
</evidence>
<proteinExistence type="inferred from homology"/>
<evidence type="ECO:0000313" key="9">
    <source>
        <dbReference type="EMBL" id="GHI54432.1"/>
    </source>
</evidence>
<dbReference type="PANTHER" id="PTHR43133:SF50">
    <property type="entry name" value="ECF RNA POLYMERASE SIGMA FACTOR SIGM"/>
    <property type="match status" value="1"/>
</dbReference>
<feature type="domain" description="RNA polymerase sigma-70 region 2" evidence="7">
    <location>
        <begin position="62"/>
        <end position="126"/>
    </location>
</feature>